<dbReference type="SUPFAM" id="SSF52540">
    <property type="entry name" value="P-loop containing nucleoside triphosphate hydrolases"/>
    <property type="match status" value="1"/>
</dbReference>
<keyword evidence="4" id="KW-0378">Hydrolase</keyword>
<keyword evidence="5" id="KW-1185">Reference proteome</keyword>
<proteinExistence type="predicted"/>
<keyword evidence="4" id="KW-0347">Helicase</keyword>
<organism evidence="4 5">
    <name type="scientific">Gordonia phage Gustav</name>
    <dbReference type="NCBI Taxonomy" id="2047872"/>
    <lineage>
        <taxon>Viruses</taxon>
        <taxon>Duplodnaviria</taxon>
        <taxon>Heunggongvirae</taxon>
        <taxon>Uroviricota</taxon>
        <taxon>Caudoviricetes</taxon>
        <taxon>Gustavvirus</taxon>
        <taxon>Gustavvirus gustav</taxon>
    </lineage>
</organism>
<feature type="compositionally biased region" description="Acidic residues" evidence="1">
    <location>
        <begin position="649"/>
        <end position="658"/>
    </location>
</feature>
<evidence type="ECO:0000259" key="3">
    <source>
        <dbReference type="SMART" id="SM00943"/>
    </source>
</evidence>
<dbReference type="SUPFAM" id="SSF56747">
    <property type="entry name" value="Prim-pol domain"/>
    <property type="match status" value="1"/>
</dbReference>
<name>A0A2H4PAK1_9CAUD</name>
<dbReference type="Gene3D" id="3.40.50.300">
    <property type="entry name" value="P-loop containing nucleotide triphosphate hydrolases"/>
    <property type="match status" value="1"/>
</dbReference>
<keyword evidence="4" id="KW-0067">ATP-binding</keyword>
<evidence type="ECO:0000256" key="1">
    <source>
        <dbReference type="SAM" id="MobiDB-lite"/>
    </source>
</evidence>
<reference evidence="5" key="1">
    <citation type="submission" date="2017-10" db="EMBL/GenBank/DDBJ databases">
        <authorList>
            <person name="Banno H."/>
            <person name="Chua N.-H."/>
        </authorList>
    </citation>
    <scope>NUCLEOTIDE SEQUENCE [LARGE SCALE GENOMIC DNA]</scope>
</reference>
<evidence type="ECO:0000259" key="2">
    <source>
        <dbReference type="SMART" id="SM00382"/>
    </source>
</evidence>
<dbReference type="InterPro" id="IPR003593">
    <property type="entry name" value="AAA+_ATPase"/>
</dbReference>
<dbReference type="SMART" id="SM00382">
    <property type="entry name" value="AAA"/>
    <property type="match status" value="1"/>
</dbReference>
<evidence type="ECO:0000313" key="4">
    <source>
        <dbReference type="EMBL" id="ATW59099.1"/>
    </source>
</evidence>
<dbReference type="GO" id="GO:0004386">
    <property type="term" value="F:helicase activity"/>
    <property type="evidence" value="ECO:0007669"/>
    <property type="project" value="UniProtKB-KW"/>
</dbReference>
<dbReference type="OrthoDB" id="256at10239"/>
<dbReference type="InterPro" id="IPR027417">
    <property type="entry name" value="P-loop_NTPase"/>
</dbReference>
<feature type="domain" description="AAA+ ATPase" evidence="2">
    <location>
        <begin position="476"/>
        <end position="650"/>
    </location>
</feature>
<dbReference type="Pfam" id="PF09250">
    <property type="entry name" value="Prim-Pol"/>
    <property type="match status" value="1"/>
</dbReference>
<protein>
    <submittedName>
        <fullName evidence="4">DNA primase/helicase</fullName>
    </submittedName>
</protein>
<dbReference type="Pfam" id="PF13481">
    <property type="entry name" value="AAA_25"/>
    <property type="match status" value="1"/>
</dbReference>
<dbReference type="SMART" id="SM00943">
    <property type="entry name" value="Prim-Pol"/>
    <property type="match status" value="1"/>
</dbReference>
<dbReference type="InterPro" id="IPR015330">
    <property type="entry name" value="DNA_primase/pol_bifunc_N"/>
</dbReference>
<sequence>MLGSSKLTALLGSAPRADADNAILKAYAKTLQTDAGLALFLVVPGGKQPADCRTTQARNKAIKEAAEAGEPKPTGLHMATHNATHLGRWIDKYRKDRDPDTPVNMALEVGRSNLILVDVDTVAELNAFRQLWAERSGDPSLAWVAPTVSSPGVQAEDGTWVHQGGGHFYFTLPEGVDLAEFAPGSITMGPEGSQFTIYWRDRYVLIPPSQRKEGTYWVSGTDHPAPPWLLEMIQAKGTEVAERKAQREERQRHAEITGEVDSIQAWNLEHSWTEILEAAGWVDSGRVDGCTCEIWTRPGNPANTKSATVHGRGCSDERMDPLSPPIHIWSDNVEGGLASWVASHGKTLSKLQFIAATQHEGDVTAAMLALGIRPEGENSSHGEAVSAADLASQVEEVGSAKSLADQLMDPEPVAGLESVTLNPAGIFSEPSSDDAEASDTPSSPDAEGPRRPVLAPFNHWRNLPPPEYIVEGWVEDQALSAVIGPSGVGKSAVVLDMACSIAMGIPWQGKITKRSRVLYIAGEGGTGAAQRVKSWEQEHGLDVGEDLFMITEAVLIGSKDRELWSWLADQVKAQDIRLVIFDTLARMSLGLEENSASDMGNAVARFDRLRRDANTGVMVVHHTARGATHGRGSTAILGALDSEVLVQPPEDEDDDDAEAGGGPGKRITATVTKQKNAADGEVLDLTLCQRHGSIVVADAAGNTGDHSDPFNAPVLQFARPTPETDTELAVRLAEYLAPLPMQGATVTDMARDVLPSKAYRTNPAAWRSAVLRAKDRGLATGLIQTFGPDGSQRFIKGSATPDQAYAVDRAEAADREAGAQ</sequence>
<feature type="region of interest" description="Disordered" evidence="1">
    <location>
        <begin position="424"/>
        <end position="454"/>
    </location>
</feature>
<dbReference type="EMBL" id="MG198784">
    <property type="protein sequence ID" value="ATW59099.1"/>
    <property type="molecule type" value="Genomic_DNA"/>
</dbReference>
<dbReference type="Proteomes" id="UP000241392">
    <property type="component" value="Segment"/>
</dbReference>
<keyword evidence="4" id="KW-0547">Nucleotide-binding</keyword>
<accession>A0A2H4PAK1</accession>
<feature type="domain" description="DNA primase/polymerase bifunctional N-terminal" evidence="3">
    <location>
        <begin position="31"/>
        <end position="229"/>
    </location>
</feature>
<gene>
    <name evidence="4" type="ORF">PHIRE_GUSTAV_39</name>
</gene>
<evidence type="ECO:0000313" key="5">
    <source>
        <dbReference type="Proteomes" id="UP000241392"/>
    </source>
</evidence>
<feature type="region of interest" description="Disordered" evidence="1">
    <location>
        <begin position="647"/>
        <end position="666"/>
    </location>
</feature>